<reference evidence="2 3" key="1">
    <citation type="submission" date="2016-10" db="EMBL/GenBank/DDBJ databases">
        <authorList>
            <person name="Varghese N."/>
            <person name="Submissions S."/>
        </authorList>
    </citation>
    <scope>NUCLEOTIDE SEQUENCE [LARGE SCALE GENOMIC DNA]</scope>
    <source>
        <strain evidence="2 3">CGMCC 1.11215</strain>
    </source>
</reference>
<evidence type="ECO:0000313" key="2">
    <source>
        <dbReference type="EMBL" id="SDO10124.1"/>
    </source>
</evidence>
<feature type="domain" description="DUF7882" evidence="1">
    <location>
        <begin position="1"/>
        <end position="95"/>
    </location>
</feature>
<gene>
    <name evidence="2" type="ORF">SAMN05216368_11064</name>
</gene>
<dbReference type="InterPro" id="IPR057204">
    <property type="entry name" value="DUF7882"/>
</dbReference>
<accession>A0A5E9GY22</accession>
<name>A0A5E9GY22_9MICO</name>
<dbReference type="Pfam" id="PF25355">
    <property type="entry name" value="DUF7882"/>
    <property type="match status" value="1"/>
</dbReference>
<organism evidence="2 3">
    <name type="scientific">Cryobacterium flavum</name>
    <dbReference type="NCBI Taxonomy" id="1424659"/>
    <lineage>
        <taxon>Bacteria</taxon>
        <taxon>Bacillati</taxon>
        <taxon>Actinomycetota</taxon>
        <taxon>Actinomycetes</taxon>
        <taxon>Micrococcales</taxon>
        <taxon>Microbacteriaceae</taxon>
        <taxon>Cryobacterium</taxon>
    </lineage>
</organism>
<protein>
    <recommendedName>
        <fullName evidence="1">DUF7882 domain-containing protein</fullName>
    </recommendedName>
</protein>
<dbReference type="EMBL" id="FNIB01000010">
    <property type="protein sequence ID" value="SDO10124.1"/>
    <property type="molecule type" value="Genomic_DNA"/>
</dbReference>
<evidence type="ECO:0000313" key="3">
    <source>
        <dbReference type="Proteomes" id="UP000199639"/>
    </source>
</evidence>
<evidence type="ECO:0000259" key="1">
    <source>
        <dbReference type="Pfam" id="PF25355"/>
    </source>
</evidence>
<sequence length="130" mass="14100">MGSLTYDRVVVEFEDRMLAHLQLVIIQKLRRGESFLLSWRDAAVVGDGRSSAWLHPAIPLYFKFAGGHAPSINPNWVAQLTRSANSSQGLVVTAEESAAVDTNATPKLEPAIGIRAAAQTRATKASVTER</sequence>
<proteinExistence type="predicted"/>
<dbReference type="Proteomes" id="UP000199639">
    <property type="component" value="Unassembled WGS sequence"/>
</dbReference>
<dbReference type="STRING" id="1424659.SAMN05216368_11064"/>
<dbReference type="RefSeq" id="WP_241983101.1">
    <property type="nucleotide sequence ID" value="NZ_FNIB01000010.1"/>
</dbReference>
<dbReference type="AlphaFoldDB" id="A0A5E9GY22"/>